<keyword evidence="3" id="KW-0418">Kinase</keyword>
<proteinExistence type="inferred from homology"/>
<evidence type="ECO:0000259" key="4">
    <source>
        <dbReference type="Pfam" id="PF07804"/>
    </source>
</evidence>
<evidence type="ECO:0000256" key="2">
    <source>
        <dbReference type="ARBA" id="ARBA00022679"/>
    </source>
</evidence>
<protein>
    <submittedName>
        <fullName evidence="5">Type II toxin-antitoxin system HipA family toxin</fullName>
    </submittedName>
</protein>
<evidence type="ECO:0000313" key="6">
    <source>
        <dbReference type="Proteomes" id="UP000253250"/>
    </source>
</evidence>
<feature type="domain" description="HipA-like C-terminal" evidence="4">
    <location>
        <begin position="180"/>
        <end position="351"/>
    </location>
</feature>
<dbReference type="Pfam" id="PF07804">
    <property type="entry name" value="HipA_C"/>
    <property type="match status" value="1"/>
</dbReference>
<dbReference type="InterPro" id="IPR012893">
    <property type="entry name" value="HipA-like_C"/>
</dbReference>
<comment type="caution">
    <text evidence="5">The sequence shown here is derived from an EMBL/GenBank/DDBJ whole genome shotgun (WGS) entry which is preliminary data.</text>
</comment>
<dbReference type="PANTHER" id="PTHR37419:SF8">
    <property type="entry name" value="TOXIN YJJJ"/>
    <property type="match status" value="1"/>
</dbReference>
<keyword evidence="6" id="KW-1185">Reference proteome</keyword>
<dbReference type="GO" id="GO:0005829">
    <property type="term" value="C:cytosol"/>
    <property type="evidence" value="ECO:0007669"/>
    <property type="project" value="TreeGrafter"/>
</dbReference>
<comment type="similarity">
    <text evidence="1">Belongs to the HipA Ser/Thr kinase family.</text>
</comment>
<keyword evidence="2" id="KW-0808">Transferase</keyword>
<dbReference type="Proteomes" id="UP000253250">
    <property type="component" value="Unassembled WGS sequence"/>
</dbReference>
<dbReference type="GO" id="GO:0004674">
    <property type="term" value="F:protein serine/threonine kinase activity"/>
    <property type="evidence" value="ECO:0007669"/>
    <property type="project" value="TreeGrafter"/>
</dbReference>
<dbReference type="InterPro" id="IPR052028">
    <property type="entry name" value="HipA_Ser/Thr_kinase"/>
</dbReference>
<reference evidence="5 6" key="1">
    <citation type="submission" date="2018-02" db="EMBL/GenBank/DDBJ databases">
        <title>Insights into the biology of acidophilic members of the Acidiferrobacteraceae family derived from comparative genomic analyses.</title>
        <authorList>
            <person name="Issotta F."/>
            <person name="Thyssen C."/>
            <person name="Mena C."/>
            <person name="Moya A."/>
            <person name="Bellenberg S."/>
            <person name="Sproer C."/>
            <person name="Covarrubias P.C."/>
            <person name="Sand W."/>
            <person name="Quatrini R."/>
            <person name="Vera M."/>
        </authorList>
    </citation>
    <scope>NUCLEOTIDE SEQUENCE [LARGE SCALE GENOMIC DNA]</scope>
    <source>
        <strain evidence="6">m-1</strain>
    </source>
</reference>
<evidence type="ECO:0000256" key="1">
    <source>
        <dbReference type="ARBA" id="ARBA00010164"/>
    </source>
</evidence>
<dbReference type="PANTHER" id="PTHR37419">
    <property type="entry name" value="SERINE/THREONINE-PROTEIN KINASE TOXIN HIPA"/>
    <property type="match status" value="1"/>
</dbReference>
<name>A0A368HBA2_9GAMM</name>
<dbReference type="AlphaFoldDB" id="A0A368HBA2"/>
<gene>
    <name evidence="5" type="ORF">C4900_07310</name>
</gene>
<evidence type="ECO:0000256" key="3">
    <source>
        <dbReference type="ARBA" id="ARBA00022777"/>
    </source>
</evidence>
<evidence type="ECO:0000313" key="5">
    <source>
        <dbReference type="EMBL" id="RCN55725.1"/>
    </source>
</evidence>
<organism evidence="5 6">
    <name type="scientific">Acidiferrobacter thiooxydans</name>
    <dbReference type="NCBI Taxonomy" id="163359"/>
    <lineage>
        <taxon>Bacteria</taxon>
        <taxon>Pseudomonadati</taxon>
        <taxon>Pseudomonadota</taxon>
        <taxon>Gammaproteobacteria</taxon>
        <taxon>Acidiferrobacterales</taxon>
        <taxon>Acidiferrobacteraceae</taxon>
        <taxon>Acidiferrobacter</taxon>
    </lineage>
</organism>
<sequence length="432" mass="47013">MPPAASLPSTSPAPAAQDLLVSLWNPQALPDPRGQRWQLAGVLRTQGPCRGAFSYLRAYDGPPLDPLHLDYRAKPPGALFAPQPGQELFGVFRDILPGYFGSVLWERCRPALQGAGPLAHLAAFGTRSQSGLLVRALAAVATPERLPRSLAALETIAARIEGLLAGDDILDEAHVYALTTLGGARPKAAVCLDGIHYVAKFNRPDDVYTSLARVEHAMLRWAAASGLSVAESRVVTLPRSGADVLLVARYDRQGAHRAHRLSLRTLTGTDNIGRWDTHADARDVTRILQALAAPETDHDEWIRRIAFMAAMHDSDNHFGNVEMRLDEENRWRLAPAYDLVPVTGNPAFATRLCGFVNPYQAVSVHLAPAIARFCMRPLAHVQALVYATWTAMVHQADTTFREARIGSVDAKRLYEGLSLARVAALTSQFPAA</sequence>
<accession>A0A368HBA2</accession>
<dbReference type="EMBL" id="PSYR01000002">
    <property type="protein sequence ID" value="RCN55725.1"/>
    <property type="molecule type" value="Genomic_DNA"/>
</dbReference>